<evidence type="ECO:0000256" key="5">
    <source>
        <dbReference type="ARBA" id="ARBA00022989"/>
    </source>
</evidence>
<comment type="subcellular location">
    <subcellularLocation>
        <location evidence="1">Cell membrane</location>
        <topology evidence="1">Multi-pass membrane protein</topology>
    </subcellularLocation>
</comment>
<dbReference type="PANTHER" id="PTHR33406:SF6">
    <property type="entry name" value="MEMBRANE PROTEIN YDGH-RELATED"/>
    <property type="match status" value="1"/>
</dbReference>
<feature type="transmembrane region" description="Helical" evidence="7">
    <location>
        <begin position="567"/>
        <end position="587"/>
    </location>
</feature>
<evidence type="ECO:0000313" key="10">
    <source>
        <dbReference type="Proteomes" id="UP000216867"/>
    </source>
</evidence>
<keyword evidence="5 7" id="KW-1133">Transmembrane helix</keyword>
<dbReference type="EMBL" id="NCWY01000009">
    <property type="protein sequence ID" value="PAK95093.1"/>
    <property type="molecule type" value="Genomic_DNA"/>
</dbReference>
<evidence type="ECO:0000256" key="3">
    <source>
        <dbReference type="ARBA" id="ARBA00022475"/>
    </source>
</evidence>
<keyword evidence="3" id="KW-1003">Cell membrane</keyword>
<accession>A0A269ZBB4</accession>
<dbReference type="Pfam" id="PF03176">
    <property type="entry name" value="MMPL"/>
    <property type="match status" value="2"/>
</dbReference>
<reference evidence="9 10" key="1">
    <citation type="submission" date="2017-04" db="EMBL/GenBank/DDBJ databases">
        <title>Kefir bacterial isolates.</title>
        <authorList>
            <person name="Kim Y."/>
            <person name="Blasche S."/>
            <person name="Patil K.R."/>
        </authorList>
    </citation>
    <scope>NUCLEOTIDE SEQUENCE [LARGE SCALE GENOMIC DNA]</scope>
    <source>
        <strain evidence="9 10">OG2</strain>
    </source>
</reference>
<dbReference type="GO" id="GO:0005886">
    <property type="term" value="C:plasma membrane"/>
    <property type="evidence" value="ECO:0007669"/>
    <property type="project" value="UniProtKB-SubCell"/>
</dbReference>
<dbReference type="InterPro" id="IPR050545">
    <property type="entry name" value="Mycobact_MmpL"/>
</dbReference>
<dbReference type="InterPro" id="IPR004869">
    <property type="entry name" value="MMPL_dom"/>
</dbReference>
<dbReference type="AlphaFoldDB" id="A0A269ZBB4"/>
<dbReference type="GeneID" id="99774114"/>
<dbReference type="SUPFAM" id="SSF82866">
    <property type="entry name" value="Multidrug efflux transporter AcrB transmembrane domain"/>
    <property type="match status" value="2"/>
</dbReference>
<feature type="transmembrane region" description="Helical" evidence="7">
    <location>
        <begin position="206"/>
        <end position="226"/>
    </location>
</feature>
<feature type="transmembrane region" description="Helical" evidence="7">
    <location>
        <begin position="541"/>
        <end position="560"/>
    </location>
</feature>
<gene>
    <name evidence="9" type="ORF">B8X04_11410</name>
</gene>
<evidence type="ECO:0000256" key="7">
    <source>
        <dbReference type="SAM" id="Phobius"/>
    </source>
</evidence>
<dbReference type="Gene3D" id="1.20.1640.10">
    <property type="entry name" value="Multidrug efflux transporter AcrB transmembrane domain"/>
    <property type="match status" value="2"/>
</dbReference>
<evidence type="ECO:0000256" key="6">
    <source>
        <dbReference type="ARBA" id="ARBA00023136"/>
    </source>
</evidence>
<protein>
    <submittedName>
        <fullName evidence="9">Multidrug RND transporter</fullName>
    </submittedName>
</protein>
<proteinExistence type="inferred from homology"/>
<keyword evidence="4 7" id="KW-0812">Transmembrane</keyword>
<feature type="transmembrane region" description="Helical" evidence="7">
    <location>
        <begin position="279"/>
        <end position="302"/>
    </location>
</feature>
<feature type="domain" description="SSD" evidence="8">
    <location>
        <begin position="565"/>
        <end position="698"/>
    </location>
</feature>
<name>A0A269ZBB4_9MICO</name>
<evidence type="ECO:0000256" key="4">
    <source>
        <dbReference type="ARBA" id="ARBA00022692"/>
    </source>
</evidence>
<evidence type="ECO:0000256" key="1">
    <source>
        <dbReference type="ARBA" id="ARBA00004651"/>
    </source>
</evidence>
<keyword evidence="6 7" id="KW-0472">Membrane</keyword>
<feature type="transmembrane region" description="Helical" evidence="7">
    <location>
        <begin position="599"/>
        <end position="619"/>
    </location>
</feature>
<evidence type="ECO:0000313" key="9">
    <source>
        <dbReference type="EMBL" id="PAK95093.1"/>
    </source>
</evidence>
<dbReference type="PROSITE" id="PS50156">
    <property type="entry name" value="SSD"/>
    <property type="match status" value="1"/>
</dbReference>
<feature type="transmembrane region" description="Helical" evidence="7">
    <location>
        <begin position="675"/>
        <end position="700"/>
    </location>
</feature>
<evidence type="ECO:0000256" key="2">
    <source>
        <dbReference type="ARBA" id="ARBA00010157"/>
    </source>
</evidence>
<feature type="transmembrane region" description="Helical" evidence="7">
    <location>
        <begin position="396"/>
        <end position="417"/>
    </location>
</feature>
<dbReference type="PANTHER" id="PTHR33406">
    <property type="entry name" value="MEMBRANE PROTEIN MJ1562-RELATED"/>
    <property type="match status" value="1"/>
</dbReference>
<evidence type="ECO:0000259" key="8">
    <source>
        <dbReference type="PROSITE" id="PS50156"/>
    </source>
</evidence>
<comment type="similarity">
    <text evidence="2">Belongs to the resistance-nodulation-cell division (RND) (TC 2.A.6) family. MmpL subfamily.</text>
</comment>
<feature type="transmembrane region" description="Helical" evidence="7">
    <location>
        <begin position="181"/>
        <end position="199"/>
    </location>
</feature>
<feature type="transmembrane region" description="Helical" evidence="7">
    <location>
        <begin position="238"/>
        <end position="258"/>
    </location>
</feature>
<sequence>MKNLLTRTGTVLVSKRGAWLVLAALVLLVTVLFGLLSGAGEDRPTQSAPPDSESARAEAVLDQFPGANEQSVMVVASRPGGATLSAADRDALGELGSRLGEDGEAVSGPIVSDDGEAALLMVPITVGQTNTETAETVGELRRTIAADPGAQALEDTGLELLVTGGPAIGADIASAFDGADFTLLIVTIAIVALLLIVTYRSPILWLLPLIVIGTADGLAGRVTAAIGDGLDLQFDAGIISVLVFGAGANYALLLISRYREELTRHPDHRFALATAWRHTVTTILASNLTVVLALLSLVLAVIPGTRGLGITAAAGLVIAAGAVLLALPPVLAICGRRVFWPFVPRPVDDADPAEAADGAAADRGAAASRGSVQGATTPTFWRAIATRVVARPGIHLSVGIALLAVMAAGFIGTTVGLDQSEKFRVQSESAQGLDVLGEHFPPGESQPIWIVADAGEADEVVDAVSGIDGVVRAGTVDEATVEGNRIAKIMVTGEYEPDSPEGLALVETIRSQVHAVDGAHAEVGGAAATELDARDGNARDFATIAPLILAISFLVLLAILRAPLVALTLLVVNVASTAAAIGLGSALSRVLFGQAAIDAQVPILAFLFLVALGIDYSIFLSHRAKKESALHGSRQGIIEALAHTGGVITSAGIVLAGVFAALGMLPLMVLGQLGLIVGVGVLVDTVLVRTVIVPAIIALAGPRIWWPDRAITEFAPDAGTGTRAEDSTTAQPVSRANVGLAVGADAAAEEGSARTGGPIGYAR</sequence>
<comment type="caution">
    <text evidence="9">The sequence shown here is derived from an EMBL/GenBank/DDBJ whole genome shotgun (WGS) entry which is preliminary data.</text>
</comment>
<dbReference type="Proteomes" id="UP000216867">
    <property type="component" value="Unassembled WGS sequence"/>
</dbReference>
<organism evidence="9 10">
    <name type="scientific">Brevibacterium casei</name>
    <dbReference type="NCBI Taxonomy" id="33889"/>
    <lineage>
        <taxon>Bacteria</taxon>
        <taxon>Bacillati</taxon>
        <taxon>Actinomycetota</taxon>
        <taxon>Actinomycetes</taxon>
        <taxon>Micrococcales</taxon>
        <taxon>Brevibacteriaceae</taxon>
        <taxon>Brevibacterium</taxon>
    </lineage>
</organism>
<dbReference type="RefSeq" id="WP_095376352.1">
    <property type="nucleotide sequence ID" value="NZ_CP065629.1"/>
</dbReference>
<feature type="transmembrane region" description="Helical" evidence="7">
    <location>
        <begin position="640"/>
        <end position="669"/>
    </location>
</feature>
<feature type="transmembrane region" description="Helical" evidence="7">
    <location>
        <begin position="308"/>
        <end position="327"/>
    </location>
</feature>
<dbReference type="InterPro" id="IPR000731">
    <property type="entry name" value="SSD"/>
</dbReference>